<dbReference type="EMBL" id="CP017478">
    <property type="protein sequence ID" value="AOW21431.1"/>
    <property type="molecule type" value="Genomic_DNA"/>
</dbReference>
<dbReference type="Proteomes" id="UP000176050">
    <property type="component" value="Chromosome"/>
</dbReference>
<protein>
    <submittedName>
        <fullName evidence="1">ABC transporter ATPase</fullName>
    </submittedName>
</protein>
<name>A0A1D8PA71_9FLAO</name>
<evidence type="ECO:0000313" key="2">
    <source>
        <dbReference type="Proteomes" id="UP000176050"/>
    </source>
</evidence>
<dbReference type="RefSeq" id="WP_070237591.1">
    <property type="nucleotide sequence ID" value="NZ_CP017478.1"/>
</dbReference>
<organism evidence="1 2">
    <name type="scientific">Urechidicola croceus</name>
    <dbReference type="NCBI Taxonomy" id="1850246"/>
    <lineage>
        <taxon>Bacteria</taxon>
        <taxon>Pseudomonadati</taxon>
        <taxon>Bacteroidota</taxon>
        <taxon>Flavobacteriia</taxon>
        <taxon>Flavobacteriales</taxon>
        <taxon>Flavobacteriaceae</taxon>
        <taxon>Urechidicola</taxon>
    </lineage>
</organism>
<accession>A0A1D8PA71</accession>
<dbReference type="STRING" id="1850246.LPB138_12400"/>
<dbReference type="AlphaFoldDB" id="A0A1D8PA71"/>
<sequence>MLVDFEKLPNYAKVWIYQSSRKFYPQEMEQIIQKTEGFLTSWNNNGDEIIASYQIKYNRFIILAIDETLDKISINAIDDSVSFILGLQQEFDVELLDKLNVCFKQGEFVQYKDLKEFQKLLKKKSISNKTIVFNNLINTKEELENNWEIPITESWHNRFLK</sequence>
<keyword evidence="2" id="KW-1185">Reference proteome</keyword>
<proteinExistence type="predicted"/>
<reference evidence="1 2" key="1">
    <citation type="submission" date="2016-10" db="EMBL/GenBank/DDBJ databases">
        <title>Lutibacter sp. LPB0138, isolated from marine gastropod.</title>
        <authorList>
            <person name="Kim E."/>
            <person name="Yi H."/>
        </authorList>
    </citation>
    <scope>NUCLEOTIDE SEQUENCE [LARGE SCALE GENOMIC DNA]</scope>
    <source>
        <strain evidence="1 2">LPB0138</strain>
    </source>
</reference>
<evidence type="ECO:0000313" key="1">
    <source>
        <dbReference type="EMBL" id="AOW21431.1"/>
    </source>
</evidence>
<dbReference type="KEGG" id="lul:LPB138_12400"/>
<dbReference type="OrthoDB" id="978691at2"/>
<gene>
    <name evidence="1" type="ORF">LPB138_12400</name>
</gene>